<dbReference type="InterPro" id="IPR017663">
    <property type="entry name" value="ABC_2-AEP-bd"/>
</dbReference>
<dbReference type="NCBIfam" id="TIGR03261">
    <property type="entry name" value="phnS2"/>
    <property type="match status" value="1"/>
</dbReference>
<dbReference type="GO" id="GO:0030976">
    <property type="term" value="F:thiamine pyrophosphate binding"/>
    <property type="evidence" value="ECO:0007669"/>
    <property type="project" value="TreeGrafter"/>
</dbReference>
<dbReference type="GO" id="GO:0030288">
    <property type="term" value="C:outer membrane-bounded periplasmic space"/>
    <property type="evidence" value="ECO:0007669"/>
    <property type="project" value="TreeGrafter"/>
</dbReference>
<proteinExistence type="predicted"/>
<dbReference type="SUPFAM" id="SSF53850">
    <property type="entry name" value="Periplasmic binding protein-like II"/>
    <property type="match status" value="1"/>
</dbReference>
<sequence>MIKSWTTAVAAVLGFGVAASAFASTELTVYTAMENEQLAGYKKAFEAKNPDIQIKWVRDSTGIITAKLLAEKSNPRADVIWGLYASSVALLGKEGMLEAYAPKDVEKVDPRFRDKQVPPLWVGNGVEATEVCVNTVEAKKQNLPIPTSWEDLTKPVYQGKIVMPNPASSGTGYSAVNAWIQIMGEQKAWDFMDRLHANIGQYTHSGSKPCTQAAMGEYPIGISLDFRAITLKRQGAPLDIVLPTEGLGLDINAVALIKGSHNLEAAKKLEDFAVSEQAFLLYQPNAAALARPEFNSKLAEMPAAYYDRLITVDFDKAGSQRAGVLEKWRARYDGKSEPKK</sequence>
<dbReference type="RefSeq" id="WP_074754103.1">
    <property type="nucleotide sequence ID" value="NZ_FNCO01000009.1"/>
</dbReference>
<dbReference type="AlphaFoldDB" id="A0A1G8GBC2"/>
<name>A0A1G8GBC2_9PSED</name>
<gene>
    <name evidence="3" type="ORF">SAMN05216605_10978</name>
</gene>
<dbReference type="EMBL" id="FNCO01000009">
    <property type="protein sequence ID" value="SDH91674.1"/>
    <property type="molecule type" value="Genomic_DNA"/>
</dbReference>
<dbReference type="CDD" id="cd13544">
    <property type="entry name" value="PBP2_Fbp_like_1"/>
    <property type="match status" value="1"/>
</dbReference>
<keyword evidence="4" id="KW-1185">Reference proteome</keyword>
<evidence type="ECO:0000256" key="2">
    <source>
        <dbReference type="SAM" id="SignalP"/>
    </source>
</evidence>
<dbReference type="OrthoDB" id="305758at2"/>
<reference evidence="4" key="1">
    <citation type="submission" date="2016-10" db="EMBL/GenBank/DDBJ databases">
        <authorList>
            <person name="Varghese N."/>
            <person name="Submissions S."/>
        </authorList>
    </citation>
    <scope>NUCLEOTIDE SEQUENCE [LARGE SCALE GENOMIC DNA]</scope>
    <source>
        <strain evidence="4">ATCC 700689</strain>
    </source>
</reference>
<feature type="signal peptide" evidence="2">
    <location>
        <begin position="1"/>
        <end position="23"/>
    </location>
</feature>
<feature type="chain" id="PRO_5010270685" evidence="2">
    <location>
        <begin position="24"/>
        <end position="340"/>
    </location>
</feature>
<dbReference type="Gene3D" id="3.40.190.10">
    <property type="entry name" value="Periplasmic binding protein-like II"/>
    <property type="match status" value="2"/>
</dbReference>
<evidence type="ECO:0000256" key="1">
    <source>
        <dbReference type="ARBA" id="ARBA00022729"/>
    </source>
</evidence>
<evidence type="ECO:0000313" key="4">
    <source>
        <dbReference type="Proteomes" id="UP000182894"/>
    </source>
</evidence>
<dbReference type="GO" id="GO:0015888">
    <property type="term" value="P:thiamine transport"/>
    <property type="evidence" value="ECO:0007669"/>
    <property type="project" value="TreeGrafter"/>
</dbReference>
<dbReference type="InterPro" id="IPR026045">
    <property type="entry name" value="Ferric-bd"/>
</dbReference>
<evidence type="ECO:0000313" key="3">
    <source>
        <dbReference type="EMBL" id="SDH91674.1"/>
    </source>
</evidence>
<dbReference type="Proteomes" id="UP000182894">
    <property type="component" value="Unassembled WGS sequence"/>
</dbReference>
<dbReference type="PANTHER" id="PTHR30006:SF2">
    <property type="entry name" value="ABC TRANSPORTER SUBSTRATE-BINDING PROTEIN"/>
    <property type="match status" value="1"/>
</dbReference>
<organism evidence="3 4">
    <name type="scientific">Pseudomonas abietaniphila</name>
    <dbReference type="NCBI Taxonomy" id="89065"/>
    <lineage>
        <taxon>Bacteria</taxon>
        <taxon>Pseudomonadati</taxon>
        <taxon>Pseudomonadota</taxon>
        <taxon>Gammaproteobacteria</taxon>
        <taxon>Pseudomonadales</taxon>
        <taxon>Pseudomonadaceae</taxon>
        <taxon>Pseudomonas</taxon>
    </lineage>
</organism>
<dbReference type="Pfam" id="PF13343">
    <property type="entry name" value="SBP_bac_6"/>
    <property type="match status" value="1"/>
</dbReference>
<protein>
    <submittedName>
        <fullName evidence="3">Iron(III) transport system substrate-binding protein</fullName>
    </submittedName>
</protein>
<accession>A0A1G8GBC2</accession>
<dbReference type="GO" id="GO:0030975">
    <property type="term" value="F:thiamine binding"/>
    <property type="evidence" value="ECO:0007669"/>
    <property type="project" value="TreeGrafter"/>
</dbReference>
<keyword evidence="1 2" id="KW-0732">Signal</keyword>
<dbReference type="PANTHER" id="PTHR30006">
    <property type="entry name" value="THIAMINE-BINDING PERIPLASMIC PROTEIN-RELATED"/>
    <property type="match status" value="1"/>
</dbReference>
<dbReference type="STRING" id="89065.SAMN05216605_10978"/>
<dbReference type="PIRSF" id="PIRSF002825">
    <property type="entry name" value="CfbpA"/>
    <property type="match status" value="1"/>
</dbReference>